<reference evidence="4 5" key="1">
    <citation type="journal article" date="2013" name="Genome Res.">
        <title>A second-generation assembly of the Drosophila simulans genome provides new insights into patterns of lineage-specific divergence.</title>
        <authorList>
            <person name="Hu T.T."/>
            <person name="Eisen M.B."/>
            <person name="Thornton K.R."/>
            <person name="Andolfatto P."/>
        </authorList>
    </citation>
    <scope>NUCLEOTIDE SEQUENCE [LARGE SCALE GENOMIC DNA]</scope>
    <source>
        <strain evidence="5">w501</strain>
    </source>
</reference>
<feature type="domain" description="RRM" evidence="3">
    <location>
        <begin position="37"/>
        <end position="128"/>
    </location>
</feature>
<evidence type="ECO:0000256" key="2">
    <source>
        <dbReference type="PROSITE-ProRule" id="PRU00176"/>
    </source>
</evidence>
<accession>A0A0J9RR76</accession>
<name>A0A0J9RR76_DROSI</name>
<evidence type="ECO:0000256" key="1">
    <source>
        <dbReference type="ARBA" id="ARBA00022884"/>
    </source>
</evidence>
<dbReference type="SUPFAM" id="SSF54928">
    <property type="entry name" value="RNA-binding domain, RBD"/>
    <property type="match status" value="1"/>
</dbReference>
<gene>
    <name evidence="4" type="primary">Dsim\GD17590</name>
    <name evidence="4" type="ORF">Dsimw501_GD17590</name>
</gene>
<dbReference type="OrthoDB" id="3800936at2759"/>
<evidence type="ECO:0000259" key="3">
    <source>
        <dbReference type="PROSITE" id="PS50102"/>
    </source>
</evidence>
<protein>
    <submittedName>
        <fullName evidence="4">Uncharacterized protein, isoform A</fullName>
    </submittedName>
</protein>
<dbReference type="GO" id="GO:0017148">
    <property type="term" value="P:negative regulation of translation"/>
    <property type="evidence" value="ECO:0007669"/>
    <property type="project" value="EnsemblMetazoa"/>
</dbReference>
<evidence type="ECO:0000313" key="5">
    <source>
        <dbReference type="Proteomes" id="UP000035880"/>
    </source>
</evidence>
<organism evidence="4 5">
    <name type="scientific">Drosophila simulans</name>
    <name type="common">Fruit fly</name>
    <dbReference type="NCBI Taxonomy" id="7240"/>
    <lineage>
        <taxon>Eukaryota</taxon>
        <taxon>Metazoa</taxon>
        <taxon>Ecdysozoa</taxon>
        <taxon>Arthropoda</taxon>
        <taxon>Hexapoda</taxon>
        <taxon>Insecta</taxon>
        <taxon>Pterygota</taxon>
        <taxon>Neoptera</taxon>
        <taxon>Endopterygota</taxon>
        <taxon>Diptera</taxon>
        <taxon>Brachycera</taxon>
        <taxon>Muscomorpha</taxon>
        <taxon>Ephydroidea</taxon>
        <taxon>Drosophilidae</taxon>
        <taxon>Drosophila</taxon>
        <taxon>Sophophora</taxon>
    </lineage>
</organism>
<sequence length="230" mass="27063">MDFDSKYFKSQVNGTISIVTRKVIDENLKSLLDEGEGEMFLTCIPRDKRCSPEWIVEVASELGEVYILRYKIDFSGNSRGYAYLQYINVDLKESAMEYLPMRFRQLWLPLKVKPSTNNRELVLKNVESSLRPWQVYQEMLKIHPFTILRVYEYQFGKFFYIFGYRNNDSAASAHQRVRNVIKKFGAHAYISWLTAESLLKKGSDSSCFQQELSQNLTRRVPPRQRGCFKF</sequence>
<dbReference type="InterPro" id="IPR000504">
    <property type="entry name" value="RRM_dom"/>
</dbReference>
<dbReference type="AlphaFoldDB" id="A0A0J9RR76"/>
<proteinExistence type="predicted"/>
<evidence type="ECO:0000313" key="4">
    <source>
        <dbReference type="EMBL" id="KMY98318.1"/>
    </source>
</evidence>
<dbReference type="Proteomes" id="UP000035880">
    <property type="component" value="Chromosome 3L"/>
</dbReference>
<dbReference type="EMBL" id="CM002912">
    <property type="protein sequence ID" value="KMY98318.1"/>
    <property type="molecule type" value="Genomic_DNA"/>
</dbReference>
<dbReference type="GO" id="GO:0003723">
    <property type="term" value="F:RNA binding"/>
    <property type="evidence" value="ECO:0007669"/>
    <property type="project" value="UniProtKB-UniRule"/>
</dbReference>
<dbReference type="PROSITE" id="PS50102">
    <property type="entry name" value="RRM"/>
    <property type="match status" value="1"/>
</dbReference>
<keyword evidence="1 2" id="KW-0694">RNA-binding</keyword>
<dbReference type="Bgee" id="FBgn0189140">
    <property type="expression patterns" value="Expressed in female reproductive system and 3 other cell types or tissues"/>
</dbReference>
<dbReference type="InterPro" id="IPR035979">
    <property type="entry name" value="RBD_domain_sf"/>
</dbReference>
<dbReference type="KEGG" id="dsi:Dsimw501_GD17590"/>
<dbReference type="GO" id="GO:0098730">
    <property type="term" value="P:male germline stem cell symmetric division"/>
    <property type="evidence" value="ECO:0007669"/>
    <property type="project" value="EnsemblMetazoa"/>
</dbReference>
<dbReference type="GO" id="GO:0005737">
    <property type="term" value="C:cytoplasm"/>
    <property type="evidence" value="ECO:0007669"/>
    <property type="project" value="EnsemblMetazoa"/>
</dbReference>